<dbReference type="Pfam" id="PF07977">
    <property type="entry name" value="FabA"/>
    <property type="match status" value="1"/>
</dbReference>
<dbReference type="InterPro" id="IPR010084">
    <property type="entry name" value="FabZ"/>
</dbReference>
<protein>
    <recommendedName>
        <fullName evidence="8">3-hydroxyacyl-[acyl-carrier-protein] dehydratase FabZ</fullName>
        <ecNumber evidence="8">4.2.1.59</ecNumber>
    </recommendedName>
    <alternativeName>
        <fullName evidence="8">(3R)-hydroxymyristoyl-[acyl-carrier-protein] dehydratase</fullName>
        <shortName evidence="8">(3R)-hydroxymyristoyl-ACP dehydrase</shortName>
    </alternativeName>
    <alternativeName>
        <fullName evidence="8">Beta-hydroxyacyl-ACP dehydratase</fullName>
    </alternativeName>
</protein>
<evidence type="ECO:0000256" key="5">
    <source>
        <dbReference type="ARBA" id="ARBA00023098"/>
    </source>
</evidence>
<comment type="subcellular location">
    <subcellularLocation>
        <location evidence="1 8">Cytoplasm</location>
    </subcellularLocation>
</comment>
<evidence type="ECO:0000256" key="1">
    <source>
        <dbReference type="ARBA" id="ARBA00004496"/>
    </source>
</evidence>
<comment type="catalytic activity">
    <reaction evidence="8">
        <text>a (3R)-hydroxyacyl-[ACP] = a (2E)-enoyl-[ACP] + H2O</text>
        <dbReference type="Rhea" id="RHEA:13097"/>
        <dbReference type="Rhea" id="RHEA-COMP:9925"/>
        <dbReference type="Rhea" id="RHEA-COMP:9945"/>
        <dbReference type="ChEBI" id="CHEBI:15377"/>
        <dbReference type="ChEBI" id="CHEBI:78784"/>
        <dbReference type="ChEBI" id="CHEBI:78827"/>
        <dbReference type="EC" id="4.2.1.59"/>
    </reaction>
</comment>
<dbReference type="OrthoDB" id="9772788at2"/>
<organism evidence="9 10">
    <name type="scientific">Humidesulfovibrio mexicanus</name>
    <dbReference type="NCBI Taxonomy" id="147047"/>
    <lineage>
        <taxon>Bacteria</taxon>
        <taxon>Pseudomonadati</taxon>
        <taxon>Thermodesulfobacteriota</taxon>
        <taxon>Desulfovibrionia</taxon>
        <taxon>Desulfovibrionales</taxon>
        <taxon>Desulfovibrionaceae</taxon>
        <taxon>Humidesulfovibrio</taxon>
    </lineage>
</organism>
<keyword evidence="6 8" id="KW-0456">Lyase</keyword>
<dbReference type="AlphaFoldDB" id="A0A239D5P3"/>
<dbReference type="NCBIfam" id="TIGR01750">
    <property type="entry name" value="fabZ"/>
    <property type="match status" value="1"/>
</dbReference>
<dbReference type="EC" id="4.2.1.59" evidence="8"/>
<name>A0A239D5P3_9BACT</name>
<dbReference type="Gene3D" id="3.10.129.10">
    <property type="entry name" value="Hotdog Thioesterase"/>
    <property type="match status" value="1"/>
</dbReference>
<dbReference type="RefSeq" id="WP_089275619.1">
    <property type="nucleotide sequence ID" value="NZ_FZOC01000011.1"/>
</dbReference>
<dbReference type="GO" id="GO:0019171">
    <property type="term" value="F:(3R)-hydroxyacyl-[acyl-carrier-protein] dehydratase activity"/>
    <property type="evidence" value="ECO:0007669"/>
    <property type="project" value="UniProtKB-EC"/>
</dbReference>
<dbReference type="PANTHER" id="PTHR30272">
    <property type="entry name" value="3-HYDROXYACYL-[ACYL-CARRIER-PROTEIN] DEHYDRATASE"/>
    <property type="match status" value="1"/>
</dbReference>
<dbReference type="InterPro" id="IPR013114">
    <property type="entry name" value="FabA_FabZ"/>
</dbReference>
<accession>A0A239D5P3</accession>
<evidence type="ECO:0000256" key="4">
    <source>
        <dbReference type="ARBA" id="ARBA00022556"/>
    </source>
</evidence>
<dbReference type="GO" id="GO:0006633">
    <property type="term" value="P:fatty acid biosynthetic process"/>
    <property type="evidence" value="ECO:0007669"/>
    <property type="project" value="UniProtKB-UniRule"/>
</dbReference>
<evidence type="ECO:0000313" key="10">
    <source>
        <dbReference type="Proteomes" id="UP000198324"/>
    </source>
</evidence>
<dbReference type="GO" id="GO:0016020">
    <property type="term" value="C:membrane"/>
    <property type="evidence" value="ECO:0007669"/>
    <property type="project" value="GOC"/>
</dbReference>
<keyword evidence="10" id="KW-1185">Reference proteome</keyword>
<dbReference type="CDD" id="cd01288">
    <property type="entry name" value="FabZ"/>
    <property type="match status" value="1"/>
</dbReference>
<dbReference type="EMBL" id="FZOC01000011">
    <property type="protein sequence ID" value="SNS27569.1"/>
    <property type="molecule type" value="Genomic_DNA"/>
</dbReference>
<dbReference type="FunFam" id="3.10.129.10:FF:000001">
    <property type="entry name" value="3-hydroxyacyl-[acyl-carrier-protein] dehydratase FabZ"/>
    <property type="match status" value="1"/>
</dbReference>
<feature type="active site" evidence="8">
    <location>
        <position position="53"/>
    </location>
</feature>
<reference evidence="9 10" key="1">
    <citation type="submission" date="2017-06" db="EMBL/GenBank/DDBJ databases">
        <authorList>
            <person name="Kim H.J."/>
            <person name="Triplett B.A."/>
        </authorList>
    </citation>
    <scope>NUCLEOTIDE SEQUENCE [LARGE SCALE GENOMIC DNA]</scope>
    <source>
        <strain evidence="9 10">DSM 13116</strain>
    </source>
</reference>
<dbReference type="GO" id="GO:0005737">
    <property type="term" value="C:cytoplasm"/>
    <property type="evidence" value="ECO:0007669"/>
    <property type="project" value="UniProtKB-SubCell"/>
</dbReference>
<dbReference type="GO" id="GO:0009245">
    <property type="term" value="P:lipid A biosynthetic process"/>
    <property type="evidence" value="ECO:0007669"/>
    <property type="project" value="UniProtKB-UniRule"/>
</dbReference>
<proteinExistence type="inferred from homology"/>
<evidence type="ECO:0000313" key="9">
    <source>
        <dbReference type="EMBL" id="SNS27569.1"/>
    </source>
</evidence>
<evidence type="ECO:0000256" key="6">
    <source>
        <dbReference type="ARBA" id="ARBA00023239"/>
    </source>
</evidence>
<evidence type="ECO:0000256" key="2">
    <source>
        <dbReference type="ARBA" id="ARBA00022490"/>
    </source>
</evidence>
<keyword evidence="5 8" id="KW-0443">Lipid metabolism</keyword>
<dbReference type="PANTHER" id="PTHR30272:SF1">
    <property type="entry name" value="3-HYDROXYACYL-[ACYL-CARRIER-PROTEIN] DEHYDRATASE"/>
    <property type="match status" value="1"/>
</dbReference>
<dbReference type="Proteomes" id="UP000198324">
    <property type="component" value="Unassembled WGS sequence"/>
</dbReference>
<comment type="similarity">
    <text evidence="8">Belongs to the thioester dehydratase family. FabZ subfamily.</text>
</comment>
<gene>
    <name evidence="8" type="primary">fabZ</name>
    <name evidence="9" type="ORF">SAMN04488503_0125</name>
</gene>
<evidence type="ECO:0000256" key="8">
    <source>
        <dbReference type="HAMAP-Rule" id="MF_00406"/>
    </source>
</evidence>
<dbReference type="HAMAP" id="MF_00406">
    <property type="entry name" value="FabZ"/>
    <property type="match status" value="1"/>
</dbReference>
<evidence type="ECO:0000256" key="7">
    <source>
        <dbReference type="ARBA" id="ARBA00025049"/>
    </source>
</evidence>
<keyword evidence="4 8" id="KW-0441">Lipid A biosynthesis</keyword>
<evidence type="ECO:0000256" key="3">
    <source>
        <dbReference type="ARBA" id="ARBA00022516"/>
    </source>
</evidence>
<keyword evidence="3 8" id="KW-0444">Lipid biosynthesis</keyword>
<comment type="function">
    <text evidence="7 8">Involved in unsaturated fatty acids biosynthesis. Catalyzes the dehydration of short chain beta-hydroxyacyl-ACPs and long chain saturated and unsaturated beta-hydroxyacyl-ACPs.</text>
</comment>
<sequence>MSNESVHDIQQIMAMLPHRYPFLLVDRVLEIESGVRIKAYKNITFNEPFFQGHFPGRPIMPGVLIMEALAQAGGLFVIKTLDLAKDDKLFLFTGIESAKFRRPVVPGDQLVLEAQVVRHKLNIWKMQGRASVDGETAAEGVFSAAIVDKGDK</sequence>
<keyword evidence="2 8" id="KW-0963">Cytoplasm</keyword>
<dbReference type="SUPFAM" id="SSF54637">
    <property type="entry name" value="Thioesterase/thiol ester dehydrase-isomerase"/>
    <property type="match status" value="1"/>
</dbReference>
<dbReference type="InterPro" id="IPR029069">
    <property type="entry name" value="HotDog_dom_sf"/>
</dbReference>
<dbReference type="NCBIfam" id="NF000582">
    <property type="entry name" value="PRK00006.1"/>
    <property type="match status" value="1"/>
</dbReference>